<dbReference type="Proteomes" id="UP000008068">
    <property type="component" value="Unassembled WGS sequence"/>
</dbReference>
<dbReference type="Pfam" id="PF25100">
    <property type="entry name" value="DUF7809"/>
    <property type="match status" value="1"/>
</dbReference>
<dbReference type="PANTHER" id="PTHR21447">
    <property type="entry name" value="RING-TYPE DOMAIN-CONTAINING PROTEIN-RELATED"/>
    <property type="match status" value="1"/>
</dbReference>
<feature type="region of interest" description="Disordered" evidence="2">
    <location>
        <begin position="433"/>
        <end position="475"/>
    </location>
</feature>
<keyword evidence="1" id="KW-0175">Coiled coil</keyword>
<evidence type="ECO:0000313" key="4">
    <source>
        <dbReference type="EMBL" id="EGT46356.1"/>
    </source>
</evidence>
<dbReference type="EMBL" id="GL379817">
    <property type="protein sequence ID" value="EGT46356.1"/>
    <property type="molecule type" value="Genomic_DNA"/>
</dbReference>
<dbReference type="InParanoid" id="G0MWY7"/>
<feature type="domain" description="DUF7809" evidence="3">
    <location>
        <begin position="108"/>
        <end position="171"/>
    </location>
</feature>
<dbReference type="AlphaFoldDB" id="G0MWY7"/>
<dbReference type="InterPro" id="IPR056711">
    <property type="entry name" value="DUF7809"/>
</dbReference>
<dbReference type="GO" id="GO:0045087">
    <property type="term" value="P:innate immune response"/>
    <property type="evidence" value="ECO:0007669"/>
    <property type="project" value="TreeGrafter"/>
</dbReference>
<dbReference type="eggNOG" id="ENOG502TJJA">
    <property type="taxonomic scope" value="Eukaryota"/>
</dbReference>
<dbReference type="HOGENOM" id="CLU_013202_0_0_1"/>
<name>G0MWY7_CAEBE</name>
<reference evidence="5" key="1">
    <citation type="submission" date="2011-07" db="EMBL/GenBank/DDBJ databases">
        <authorList>
            <consortium name="Caenorhabditis brenneri Sequencing and Analysis Consortium"/>
            <person name="Wilson R.K."/>
        </authorList>
    </citation>
    <scope>NUCLEOTIDE SEQUENCE [LARGE SCALE GENOMIC DNA]</scope>
    <source>
        <strain evidence="5">PB2801</strain>
    </source>
</reference>
<evidence type="ECO:0000256" key="1">
    <source>
        <dbReference type="SAM" id="Coils"/>
    </source>
</evidence>
<gene>
    <name evidence="4" type="ORF">CAEBREN_12057</name>
</gene>
<sequence length="739" mass="86038">MLQSREKYIDDLSDLPAALRSYIPKQLLKNVKIKDCWNMFNELGYIQNLLDNSNDNWRMYGSAESLLKNLKVYMKFPLSRKMFPRGMRRYYNAIPNSYQTLKKEVLYCKQDFLFYLQCCVYEELELHDDEHKVGYAELVDYMKNHEKRLSGCYEFVKYDHDVFEDIRKSFICSRSLHVFPENPENAVLTGNPRPYEEKNFVKVFDNLISKYPSFFLPNSETKNNNATAVVRIFDDGNLKFVMESELFAAINLKNPDQKPLECMDVEGHYKTIEYKHVLERYRDKIAGIDKYRYFINLKLFQKLREELEELWKPIEDKPMKRVRDVGPQGFTVEDLKKELKYLGYTKFFPEITADAGAVYTLFHSQKPSYLKTCDLFAAVHGVITCVLTKRFPCLSEFMYRQKVCMHNRAKPCDDCLEAINETEAIVEAEIKAETEQASSSVTAATSGDGAKNEEDSEESEPESVTSQGLSVPRSNSKELQISIALSPVKTKTKPSSAILESEVPEHCQVLSVSTTEICLRLHVHEEKSNKSVEMEKKIKDLEKEAEEWKKMHFKVLEENIALDSQVKEKNEQLKLAQKALQENEQKFKELEKAVKKQRQELTKFEKSVKQESKNLKSKMNGLLSQLVEKDIEIDELKKENLDDYKKFEAFNLDLERRLNVELEQQKDHKKEIEQLKRNASTSADELKKLTAKIAEKEAAEDLLKRSNKGAQRIGTKSSVRVHIVVESNSIRMSFRIFNE</sequence>
<feature type="compositionally biased region" description="Polar residues" evidence="2">
    <location>
        <begin position="435"/>
        <end position="445"/>
    </location>
</feature>
<feature type="coiled-coil region" evidence="1">
    <location>
        <begin position="524"/>
        <end position="706"/>
    </location>
</feature>
<evidence type="ECO:0000256" key="2">
    <source>
        <dbReference type="SAM" id="MobiDB-lite"/>
    </source>
</evidence>
<protein>
    <recommendedName>
        <fullName evidence="3">DUF7809 domain-containing protein</fullName>
    </recommendedName>
</protein>
<evidence type="ECO:0000313" key="5">
    <source>
        <dbReference type="Proteomes" id="UP000008068"/>
    </source>
</evidence>
<evidence type="ECO:0000259" key="3">
    <source>
        <dbReference type="Pfam" id="PF25100"/>
    </source>
</evidence>
<dbReference type="STRING" id="135651.G0MWY7"/>
<dbReference type="GO" id="GO:0045121">
    <property type="term" value="C:membrane raft"/>
    <property type="evidence" value="ECO:0007669"/>
    <property type="project" value="TreeGrafter"/>
</dbReference>
<feature type="compositionally biased region" description="Polar residues" evidence="2">
    <location>
        <begin position="464"/>
        <end position="475"/>
    </location>
</feature>
<proteinExistence type="predicted"/>
<keyword evidence="5" id="KW-1185">Reference proteome</keyword>
<organism evidence="5">
    <name type="scientific">Caenorhabditis brenneri</name>
    <name type="common">Nematode worm</name>
    <dbReference type="NCBI Taxonomy" id="135651"/>
    <lineage>
        <taxon>Eukaryota</taxon>
        <taxon>Metazoa</taxon>
        <taxon>Ecdysozoa</taxon>
        <taxon>Nematoda</taxon>
        <taxon>Chromadorea</taxon>
        <taxon>Rhabditida</taxon>
        <taxon>Rhabditina</taxon>
        <taxon>Rhabditomorpha</taxon>
        <taxon>Rhabditoidea</taxon>
        <taxon>Rhabditidae</taxon>
        <taxon>Peloderinae</taxon>
        <taxon>Caenorhabditis</taxon>
    </lineage>
</organism>
<dbReference type="PANTHER" id="PTHR21447:SF11">
    <property type="entry name" value="RING-TYPE DOMAIN-CONTAINING PROTEIN"/>
    <property type="match status" value="1"/>
</dbReference>
<accession>G0MWY7</accession>